<feature type="transmembrane region" description="Helical" evidence="1">
    <location>
        <begin position="104"/>
        <end position="122"/>
    </location>
</feature>
<keyword evidence="1" id="KW-0472">Membrane</keyword>
<keyword evidence="1" id="KW-0812">Transmembrane</keyword>
<protein>
    <submittedName>
        <fullName evidence="2">Uncharacterized protein</fullName>
    </submittedName>
</protein>
<evidence type="ECO:0000313" key="3">
    <source>
        <dbReference type="Proteomes" id="UP001590951"/>
    </source>
</evidence>
<name>A0ABR4B6I9_9LECA</name>
<evidence type="ECO:0000256" key="1">
    <source>
        <dbReference type="SAM" id="Phobius"/>
    </source>
</evidence>
<sequence length="146" mass="16162">MGIAIWAMTVKKRGETSRSVLKGRKFRVAEFFGLISFGFGFAENILYEAQTAVVIVFFMIAVILDITVYVAGILLLATVYSLLYHFLIDPNDTGHSSKSITLKMHYLFCGILLALYPAILAFDIPRSSSPGGRFQGGVNLLKLYLT</sequence>
<organism evidence="2 3">
    <name type="scientific">Lepraria finkii</name>
    <dbReference type="NCBI Taxonomy" id="1340010"/>
    <lineage>
        <taxon>Eukaryota</taxon>
        <taxon>Fungi</taxon>
        <taxon>Dikarya</taxon>
        <taxon>Ascomycota</taxon>
        <taxon>Pezizomycotina</taxon>
        <taxon>Lecanoromycetes</taxon>
        <taxon>OSLEUM clade</taxon>
        <taxon>Lecanoromycetidae</taxon>
        <taxon>Lecanorales</taxon>
        <taxon>Lecanorineae</taxon>
        <taxon>Stereocaulaceae</taxon>
        <taxon>Lepraria</taxon>
    </lineage>
</organism>
<feature type="transmembrane region" description="Helical" evidence="1">
    <location>
        <begin position="28"/>
        <end position="47"/>
    </location>
</feature>
<keyword evidence="1" id="KW-1133">Transmembrane helix</keyword>
<feature type="transmembrane region" description="Helical" evidence="1">
    <location>
        <begin position="53"/>
        <end position="83"/>
    </location>
</feature>
<accession>A0ABR4B6I9</accession>
<evidence type="ECO:0000313" key="2">
    <source>
        <dbReference type="EMBL" id="KAL2053380.1"/>
    </source>
</evidence>
<reference evidence="2 3" key="1">
    <citation type="submission" date="2024-09" db="EMBL/GenBank/DDBJ databases">
        <title>Rethinking Asexuality: The Enigmatic Case of Functional Sexual Genes in Lepraria (Stereocaulaceae).</title>
        <authorList>
            <person name="Doellman M."/>
            <person name="Sun Y."/>
            <person name="Barcenas-Pena A."/>
            <person name="Lumbsch H.T."/>
            <person name="Grewe F."/>
        </authorList>
    </citation>
    <scope>NUCLEOTIDE SEQUENCE [LARGE SCALE GENOMIC DNA]</scope>
    <source>
        <strain evidence="2 3">Grewe 0041</strain>
    </source>
</reference>
<keyword evidence="3" id="KW-1185">Reference proteome</keyword>
<dbReference type="Proteomes" id="UP001590951">
    <property type="component" value="Unassembled WGS sequence"/>
</dbReference>
<comment type="caution">
    <text evidence="2">The sequence shown here is derived from an EMBL/GenBank/DDBJ whole genome shotgun (WGS) entry which is preliminary data.</text>
</comment>
<gene>
    <name evidence="2" type="ORF">ABVK25_006374</name>
</gene>
<dbReference type="EMBL" id="JBHFEH010000021">
    <property type="protein sequence ID" value="KAL2053380.1"/>
    <property type="molecule type" value="Genomic_DNA"/>
</dbReference>
<proteinExistence type="predicted"/>